<evidence type="ECO:0000256" key="4">
    <source>
        <dbReference type="ARBA" id="ARBA00022643"/>
    </source>
</evidence>
<dbReference type="Pfam" id="PF00881">
    <property type="entry name" value="Nitroreductase"/>
    <property type="match status" value="1"/>
</dbReference>
<evidence type="ECO:0000256" key="1">
    <source>
        <dbReference type="ARBA" id="ARBA00001917"/>
    </source>
</evidence>
<dbReference type="EMBL" id="LR134510">
    <property type="protein sequence ID" value="VEJ10047.1"/>
    <property type="molecule type" value="Genomic_DNA"/>
</dbReference>
<dbReference type="InterPro" id="IPR000415">
    <property type="entry name" value="Nitroreductase-like"/>
</dbReference>
<evidence type="ECO:0000256" key="5">
    <source>
        <dbReference type="ARBA" id="ARBA00022857"/>
    </source>
</evidence>
<dbReference type="InterPro" id="IPR029479">
    <property type="entry name" value="Nitroreductase"/>
</dbReference>
<keyword evidence="5" id="KW-0521">NADP</keyword>
<dbReference type="EC" id="1.-.-.-" evidence="8"/>
<proteinExistence type="inferred from homology"/>
<dbReference type="Gene3D" id="3.40.109.10">
    <property type="entry name" value="NADH Oxidase"/>
    <property type="match status" value="1"/>
</dbReference>
<gene>
    <name evidence="8" type="primary">nfnB</name>
    <name evidence="8" type="ORF">NCTC12871_01555</name>
</gene>
<keyword evidence="9" id="KW-1185">Reference proteome</keyword>
<name>A0A448TVU3_9PAST</name>
<dbReference type="GO" id="GO:0016491">
    <property type="term" value="F:oxidoreductase activity"/>
    <property type="evidence" value="ECO:0007669"/>
    <property type="project" value="UniProtKB-KW"/>
</dbReference>
<comment type="similarity">
    <text evidence="2">Belongs to the nitroreductase family.</text>
</comment>
<comment type="cofactor">
    <cofactor evidence="1">
        <name>FMN</name>
        <dbReference type="ChEBI" id="CHEBI:58210"/>
    </cofactor>
</comment>
<dbReference type="KEGG" id="adp:NCTC12871_01555"/>
<organism evidence="8 9">
    <name type="scientific">Actinobacillus delphinicola</name>
    <dbReference type="NCBI Taxonomy" id="51161"/>
    <lineage>
        <taxon>Bacteria</taxon>
        <taxon>Pseudomonadati</taxon>
        <taxon>Pseudomonadota</taxon>
        <taxon>Gammaproteobacteria</taxon>
        <taxon>Pasteurellales</taxon>
        <taxon>Pasteurellaceae</taxon>
        <taxon>Actinobacillus</taxon>
    </lineage>
</organism>
<dbReference type="RefSeq" id="WP_126600461.1">
    <property type="nucleotide sequence ID" value="NZ_LR134510.1"/>
</dbReference>
<dbReference type="OrthoDB" id="9809288at2"/>
<evidence type="ECO:0000259" key="7">
    <source>
        <dbReference type="Pfam" id="PF00881"/>
    </source>
</evidence>
<dbReference type="InterPro" id="IPR033878">
    <property type="entry name" value="NfsB-like"/>
</dbReference>
<evidence type="ECO:0000313" key="9">
    <source>
        <dbReference type="Proteomes" id="UP000279799"/>
    </source>
</evidence>
<evidence type="ECO:0000256" key="3">
    <source>
        <dbReference type="ARBA" id="ARBA00022630"/>
    </source>
</evidence>
<sequence length="217" mass="24586">MSILDTAKRRYSTKHFDPTRKIPEDQMLALEEVVRLSPSSINIQPWHIMVTGSEEGKQKVTQGTEGFYQFNTQKILDASNIMVLCLKTDLGEAHLDALIQKELEDGRYTSEKVMQRAKEVRGWFFNQHANELKDLDSWAIHQIYLALGNLLLAAADMGIDSLPIEGFDKEALSQALNLKEQNLEPVVIVALGYSTEDDFNKALPKSRFAAEDVFTHF</sequence>
<dbReference type="NCBIfam" id="NF008275">
    <property type="entry name" value="PRK11053.1"/>
    <property type="match status" value="1"/>
</dbReference>
<dbReference type="CDD" id="cd02149">
    <property type="entry name" value="NfsB-like"/>
    <property type="match status" value="1"/>
</dbReference>
<dbReference type="PANTHER" id="PTHR43673">
    <property type="entry name" value="NAD(P)H NITROREDUCTASE YDGI-RELATED"/>
    <property type="match status" value="1"/>
</dbReference>
<feature type="domain" description="Nitroreductase" evidence="7">
    <location>
        <begin position="8"/>
        <end position="193"/>
    </location>
</feature>
<keyword evidence="4" id="KW-0288">FMN</keyword>
<accession>A0A448TVU3</accession>
<dbReference type="Proteomes" id="UP000279799">
    <property type="component" value="Chromosome"/>
</dbReference>
<evidence type="ECO:0000256" key="6">
    <source>
        <dbReference type="ARBA" id="ARBA00023002"/>
    </source>
</evidence>
<dbReference type="AlphaFoldDB" id="A0A448TVU3"/>
<protein>
    <submittedName>
        <fullName evidence="8">NAD(P)H-flavin oxidoreductase</fullName>
        <ecNumber evidence="8">1.-.-.-</ecNumber>
    </submittedName>
</protein>
<keyword evidence="6 8" id="KW-0560">Oxidoreductase</keyword>
<evidence type="ECO:0000313" key="8">
    <source>
        <dbReference type="EMBL" id="VEJ10047.1"/>
    </source>
</evidence>
<dbReference type="SUPFAM" id="SSF55469">
    <property type="entry name" value="FMN-dependent nitroreductase-like"/>
    <property type="match status" value="1"/>
</dbReference>
<reference evidence="8 9" key="1">
    <citation type="submission" date="2018-12" db="EMBL/GenBank/DDBJ databases">
        <authorList>
            <consortium name="Pathogen Informatics"/>
        </authorList>
    </citation>
    <scope>NUCLEOTIDE SEQUENCE [LARGE SCALE GENOMIC DNA]</scope>
    <source>
        <strain evidence="8 9">NCTC12871</strain>
    </source>
</reference>
<keyword evidence="3" id="KW-0285">Flavoprotein</keyword>
<evidence type="ECO:0000256" key="2">
    <source>
        <dbReference type="ARBA" id="ARBA00007118"/>
    </source>
</evidence>
<dbReference type="PANTHER" id="PTHR43673:SF2">
    <property type="entry name" value="NITROREDUCTASE"/>
    <property type="match status" value="1"/>
</dbReference>